<dbReference type="RefSeq" id="WP_133585235.1">
    <property type="nucleotide sequence ID" value="NZ_SNYV01000015.1"/>
</dbReference>
<keyword evidence="3" id="KW-1185">Reference proteome</keyword>
<evidence type="ECO:0000313" key="2">
    <source>
        <dbReference type="EMBL" id="TDQ76418.1"/>
    </source>
</evidence>
<protein>
    <recommendedName>
        <fullName evidence="4">Outer membrane protein with beta-barrel domain</fullName>
    </recommendedName>
</protein>
<proteinExistence type="predicted"/>
<evidence type="ECO:0008006" key="4">
    <source>
        <dbReference type="Google" id="ProtNLM"/>
    </source>
</evidence>
<name>A0A4R6WAP1_9SPHI</name>
<evidence type="ECO:0000313" key="3">
    <source>
        <dbReference type="Proteomes" id="UP000295292"/>
    </source>
</evidence>
<organism evidence="2 3">
    <name type="scientific">Sphingobacterium yanglingense</name>
    <dbReference type="NCBI Taxonomy" id="1437280"/>
    <lineage>
        <taxon>Bacteria</taxon>
        <taxon>Pseudomonadati</taxon>
        <taxon>Bacteroidota</taxon>
        <taxon>Sphingobacteriia</taxon>
        <taxon>Sphingobacteriales</taxon>
        <taxon>Sphingobacteriaceae</taxon>
        <taxon>Sphingobacterium</taxon>
    </lineage>
</organism>
<dbReference type="SUPFAM" id="SSF56925">
    <property type="entry name" value="OMPA-like"/>
    <property type="match status" value="1"/>
</dbReference>
<comment type="caution">
    <text evidence="2">The sequence shown here is derived from an EMBL/GenBank/DDBJ whole genome shotgun (WGS) entry which is preliminary data.</text>
</comment>
<dbReference type="OrthoDB" id="708141at2"/>
<dbReference type="EMBL" id="SNYV01000015">
    <property type="protein sequence ID" value="TDQ76418.1"/>
    <property type="molecule type" value="Genomic_DNA"/>
</dbReference>
<feature type="chain" id="PRO_5020341848" description="Outer membrane protein with beta-barrel domain" evidence="1">
    <location>
        <begin position="21"/>
        <end position="165"/>
    </location>
</feature>
<dbReference type="AlphaFoldDB" id="A0A4R6WAP1"/>
<evidence type="ECO:0000256" key="1">
    <source>
        <dbReference type="SAM" id="SignalP"/>
    </source>
</evidence>
<keyword evidence="1" id="KW-0732">Signal</keyword>
<accession>A0A4R6WAP1</accession>
<feature type="signal peptide" evidence="1">
    <location>
        <begin position="1"/>
        <end position="20"/>
    </location>
</feature>
<gene>
    <name evidence="2" type="ORF">CLV99_3006</name>
</gene>
<dbReference type="InterPro" id="IPR011250">
    <property type="entry name" value="OMP/PagP_B-barrel"/>
</dbReference>
<reference evidence="2 3" key="1">
    <citation type="submission" date="2019-03" db="EMBL/GenBank/DDBJ databases">
        <title>Genomic Encyclopedia of Archaeal and Bacterial Type Strains, Phase II (KMG-II): from individual species to whole genera.</title>
        <authorList>
            <person name="Goeker M."/>
        </authorList>
    </citation>
    <scope>NUCLEOTIDE SEQUENCE [LARGE SCALE GENOMIC DNA]</scope>
    <source>
        <strain evidence="2 3">DSM 28353</strain>
    </source>
</reference>
<dbReference type="Proteomes" id="UP000295292">
    <property type="component" value="Unassembled WGS sequence"/>
</dbReference>
<sequence>MRRVLVVILFITGMSTLSFGQDHSWAFGFYGDMSVKSAKESSFGIQGKYDLNSRNAVQAQVHGRGNFVSVGADYLFSFLDKRKSNFNVFLGTGVAEDFVRYQEVGVKEYAFVKDERFVLNGQIGLSYYFKPVQLSVYTGYKVKYLVEDENFQPNYLTLGVRYHLW</sequence>